<feature type="signal peptide" evidence="1">
    <location>
        <begin position="1"/>
        <end position="26"/>
    </location>
</feature>
<name>A0A4P6K1H4_KTERU</name>
<dbReference type="EMBL" id="CP035758">
    <property type="protein sequence ID" value="QBD81316.1"/>
    <property type="molecule type" value="Genomic_DNA"/>
</dbReference>
<dbReference type="AlphaFoldDB" id="A0A4P6K1H4"/>
<protein>
    <recommendedName>
        <fullName evidence="4">DUF2690 domain-containing protein</fullName>
    </recommendedName>
</protein>
<dbReference type="RefSeq" id="WP_129892377.1">
    <property type="nucleotide sequence ID" value="NZ_CP035758.1"/>
</dbReference>
<sequence length="170" mass="18416">MKKFYFPSVLAIVLIMFTLANTPALASSTGTHANTQASVLIYCSGVSCNKYKAVQTHCTDNFHMLQDTPVYAGSTQVGTFRFWRSDACNTFWSQIYALNCTSVDNLQSTVYVNDDAEPTVDNFGLEGGCSLSSTMLYEDPGAVLVSGNGAIHFTDGRSWIYAPGSGKFPS</sequence>
<accession>A0A4P6K1H4</accession>
<evidence type="ECO:0000313" key="2">
    <source>
        <dbReference type="EMBL" id="QBD81316.1"/>
    </source>
</evidence>
<proteinExistence type="predicted"/>
<evidence type="ECO:0000256" key="1">
    <source>
        <dbReference type="SAM" id="SignalP"/>
    </source>
</evidence>
<evidence type="ECO:0000313" key="3">
    <source>
        <dbReference type="Proteomes" id="UP000290365"/>
    </source>
</evidence>
<dbReference type="Proteomes" id="UP000290365">
    <property type="component" value="Chromosome"/>
</dbReference>
<dbReference type="KEGG" id="kbs:EPA93_37220"/>
<reference evidence="2 3" key="1">
    <citation type="submission" date="2019-01" db="EMBL/GenBank/DDBJ databases">
        <title>Ktedonosporobacter rubrisoli SCAWS-G2.</title>
        <authorList>
            <person name="Huang Y."/>
            <person name="Yan B."/>
        </authorList>
    </citation>
    <scope>NUCLEOTIDE SEQUENCE [LARGE SCALE GENOMIC DNA]</scope>
    <source>
        <strain evidence="2 3">SCAWS-G2</strain>
    </source>
</reference>
<feature type="chain" id="PRO_5020914944" description="DUF2690 domain-containing protein" evidence="1">
    <location>
        <begin position="27"/>
        <end position="170"/>
    </location>
</feature>
<gene>
    <name evidence="2" type="ORF">EPA93_37220</name>
</gene>
<keyword evidence="1" id="KW-0732">Signal</keyword>
<organism evidence="2 3">
    <name type="scientific">Ktedonosporobacter rubrisoli</name>
    <dbReference type="NCBI Taxonomy" id="2509675"/>
    <lineage>
        <taxon>Bacteria</taxon>
        <taxon>Bacillati</taxon>
        <taxon>Chloroflexota</taxon>
        <taxon>Ktedonobacteria</taxon>
        <taxon>Ktedonobacterales</taxon>
        <taxon>Ktedonosporobacteraceae</taxon>
        <taxon>Ktedonosporobacter</taxon>
    </lineage>
</organism>
<keyword evidence="3" id="KW-1185">Reference proteome</keyword>
<evidence type="ECO:0008006" key="4">
    <source>
        <dbReference type="Google" id="ProtNLM"/>
    </source>
</evidence>